<dbReference type="EMBL" id="CAJNOC010001254">
    <property type="protein sequence ID" value="CAF0848915.1"/>
    <property type="molecule type" value="Genomic_DNA"/>
</dbReference>
<protein>
    <submittedName>
        <fullName evidence="1">Uncharacterized protein</fullName>
    </submittedName>
</protein>
<keyword evidence="2" id="KW-1185">Reference proteome</keyword>
<dbReference type="InterPro" id="IPR019346">
    <property type="entry name" value="Ribosomal_mL42"/>
</dbReference>
<proteinExistence type="predicted"/>
<reference evidence="1" key="1">
    <citation type="submission" date="2021-02" db="EMBL/GenBank/DDBJ databases">
        <authorList>
            <person name="Nowell W R."/>
        </authorList>
    </citation>
    <scope>NUCLEOTIDE SEQUENCE</scope>
    <source>
        <strain evidence="1">Ploen Becks lab</strain>
    </source>
</reference>
<dbReference type="AlphaFoldDB" id="A0A813W2Q6"/>
<sequence>MFKTCNSLRYFDNATKWLIKRDSSKMPKNLKNSAVIMCNDSKHILCFHPEPEHPYELTKEIKREIQNTSALKEENSNLYLKRFDNKPALTPRNHWVDAIRLSKTFNEHPIIFRRANRESRIKQFLEKTNPIRPNRKSI</sequence>
<evidence type="ECO:0000313" key="1">
    <source>
        <dbReference type="EMBL" id="CAF0848915.1"/>
    </source>
</evidence>
<accession>A0A813W2Q6</accession>
<dbReference type="Pfam" id="PF10210">
    <property type="entry name" value="MRP-S32"/>
    <property type="match status" value="1"/>
</dbReference>
<name>A0A813W2Q6_9BILA</name>
<comment type="caution">
    <text evidence="1">The sequence shown here is derived from an EMBL/GenBank/DDBJ whole genome shotgun (WGS) entry which is preliminary data.</text>
</comment>
<evidence type="ECO:0000313" key="2">
    <source>
        <dbReference type="Proteomes" id="UP000663879"/>
    </source>
</evidence>
<organism evidence="1 2">
    <name type="scientific">Brachionus calyciflorus</name>
    <dbReference type="NCBI Taxonomy" id="104777"/>
    <lineage>
        <taxon>Eukaryota</taxon>
        <taxon>Metazoa</taxon>
        <taxon>Spiralia</taxon>
        <taxon>Gnathifera</taxon>
        <taxon>Rotifera</taxon>
        <taxon>Eurotatoria</taxon>
        <taxon>Monogononta</taxon>
        <taxon>Pseudotrocha</taxon>
        <taxon>Ploima</taxon>
        <taxon>Brachionidae</taxon>
        <taxon>Brachionus</taxon>
    </lineage>
</organism>
<dbReference type="OrthoDB" id="1107506at2759"/>
<gene>
    <name evidence="1" type="ORF">OXX778_LOCUS8844</name>
</gene>
<dbReference type="Proteomes" id="UP000663879">
    <property type="component" value="Unassembled WGS sequence"/>
</dbReference>